<dbReference type="RefSeq" id="WP_135397274.1">
    <property type="nucleotide sequence ID" value="NZ_SRMB01000004.1"/>
</dbReference>
<organism evidence="1 2">
    <name type="scientific">Hymenobacter metallicola</name>
    <dbReference type="NCBI Taxonomy" id="2563114"/>
    <lineage>
        <taxon>Bacteria</taxon>
        <taxon>Pseudomonadati</taxon>
        <taxon>Bacteroidota</taxon>
        <taxon>Cytophagia</taxon>
        <taxon>Cytophagales</taxon>
        <taxon>Hymenobacteraceae</taxon>
        <taxon>Hymenobacter</taxon>
    </lineage>
</organism>
<proteinExistence type="predicted"/>
<reference evidence="1 2" key="1">
    <citation type="submission" date="2019-04" db="EMBL/GenBank/DDBJ databases">
        <authorList>
            <person name="Feng G."/>
            <person name="Zhang J."/>
            <person name="Zhu H."/>
        </authorList>
    </citation>
    <scope>NUCLEOTIDE SEQUENCE [LARGE SCALE GENOMIC DNA]</scope>
    <source>
        <strain evidence="1 2">9PBR-1</strain>
    </source>
</reference>
<dbReference type="Proteomes" id="UP000298471">
    <property type="component" value="Unassembled WGS sequence"/>
</dbReference>
<gene>
    <name evidence="1" type="ORF">E5K02_20170</name>
</gene>
<comment type="caution">
    <text evidence="1">The sequence shown here is derived from an EMBL/GenBank/DDBJ whole genome shotgun (WGS) entry which is preliminary data.</text>
</comment>
<accession>A0A4Z0Q1E1</accession>
<protein>
    <submittedName>
        <fullName evidence="1">Uncharacterized protein</fullName>
    </submittedName>
</protein>
<sequence length="94" mass="10863">MSKPTPKTTPGQRVAELLRELSTRKRVYPSWIDKHRQNPKTGISAEDAAHRIAVVEEVIEDMYQLYPALRPVEQGNLFGRDEGRRYPPTHLDRP</sequence>
<name>A0A4Z0Q1E1_9BACT</name>
<evidence type="ECO:0000313" key="2">
    <source>
        <dbReference type="Proteomes" id="UP000298471"/>
    </source>
</evidence>
<evidence type="ECO:0000313" key="1">
    <source>
        <dbReference type="EMBL" id="TGE23505.1"/>
    </source>
</evidence>
<keyword evidence="2" id="KW-1185">Reference proteome</keyword>
<dbReference type="EMBL" id="SRMB01000004">
    <property type="protein sequence ID" value="TGE23505.1"/>
    <property type="molecule type" value="Genomic_DNA"/>
</dbReference>
<dbReference type="AlphaFoldDB" id="A0A4Z0Q1E1"/>
<dbReference type="OrthoDB" id="983097at2"/>